<dbReference type="EMBL" id="BK015636">
    <property type="protein sequence ID" value="DAE17077.1"/>
    <property type="molecule type" value="Genomic_DNA"/>
</dbReference>
<reference evidence="1" key="1">
    <citation type="journal article" date="2021" name="Proc. Natl. Acad. Sci. U.S.A.">
        <title>A Catalog of Tens of Thousands of Viruses from Human Metagenomes Reveals Hidden Associations with Chronic Diseases.</title>
        <authorList>
            <person name="Tisza M.J."/>
            <person name="Buck C.B."/>
        </authorList>
    </citation>
    <scope>NUCLEOTIDE SEQUENCE</scope>
    <source>
        <strain evidence="1">Ctbvd11</strain>
    </source>
</reference>
<name>A0A8S5QE82_9CAUD</name>
<proteinExistence type="predicted"/>
<accession>A0A8S5QE82</accession>
<evidence type="ECO:0000313" key="1">
    <source>
        <dbReference type="EMBL" id="DAE17077.1"/>
    </source>
</evidence>
<dbReference type="Gene3D" id="3.40.50.300">
    <property type="entry name" value="P-loop containing nucleotide triphosphate hydrolases"/>
    <property type="match status" value="1"/>
</dbReference>
<protein>
    <submittedName>
        <fullName evidence="1">Large subunit terminase</fullName>
    </submittedName>
</protein>
<dbReference type="InterPro" id="IPR027417">
    <property type="entry name" value="P-loop_NTPase"/>
</dbReference>
<sequence>MQQPHLIYLTKFQQQSLYMAAKDERVIAARRVGKTDGLVAPYVWMASNSMPGMLGAWVAVSRQQGFGKTIPGTMAAMERMFGFTQGIHFGWGRPPKHAREAIFKPKNYDNIIWFANGAQWVLISLSQTASANSYTFSAMVGDEARFFPYKKVTDELMPALSGQTHPLGNINFTDYNPLYKSTRFLSDASLTTKGSWLEREEEKLDLTIESGKFQGKTYRWVQEQLEDYANKIIRYNDLIYNAKKTGHIPHAVPPDLRLMIRAIALKMIKHEGQFKILPNHGNQLTKNMVDMAVNYKLVDTADAELIYDYEYLVTDEEWWEMQMFDKSKEFREDELRELRRSAFLVRRASTLSNVDLLSEDYIRQMRRDLPNYTFMVSILNVKIKKSNDGFYSNLDIDHVHGYTCDEIDPLSQANWSTQKATGIIGGKKITSESYQPDLKELSERNDCRMDADCVNDLPLYLAFDYNANINTLVVGQVYQRDGVEAVNVIKSFYVKNERKLRELVDDFSHYYAPKRSVNRDVVYFYDATAKQGASYALTDERFYQAVIKELERNGWNVTAIDMGVPEKHEVKHRIINNGLAGIEYPAIRINQTQNPDLIIAMQLCEVSIGYQGFRKDKSQEKKAETEDNLPLQQRTDFTDAFDSLYMGCKFWRGNIGWFVLPDGRNV</sequence>
<organism evidence="1">
    <name type="scientific">Siphoviridae sp. ctbvd11</name>
    <dbReference type="NCBI Taxonomy" id="2825567"/>
    <lineage>
        <taxon>Viruses</taxon>
        <taxon>Duplodnaviria</taxon>
        <taxon>Heunggongvirae</taxon>
        <taxon>Uroviricota</taxon>
        <taxon>Caudoviricetes</taxon>
    </lineage>
</organism>